<dbReference type="EMBL" id="JBDKWZ010000001">
    <property type="protein sequence ID" value="MEN7546389.1"/>
    <property type="molecule type" value="Genomic_DNA"/>
</dbReference>
<evidence type="ECO:0000313" key="1">
    <source>
        <dbReference type="EMBL" id="MEN7546389.1"/>
    </source>
</evidence>
<sequence length="273" mass="31511">MNALTYVLWSVFLVLSFLPCQGQRYRSIKHVPLNGITAISMDRNQKIYVADVLGQIKKYDLPSGQTEGDYSYGKPGSFACIDAWQTVRIFAFNADYQEYLLLDRQLGTANVQKLPPELIGHAPAAALATDNHIWLYDEFDMSIKKLDEETGELLINAPLTNDLFGDELQLNYMREYQNWLFVNDAQSGILVFDLLGNFNRRLDASATDFFSFWNNMIYFIHRGKLVTMDMYTQERKTYLLPEEVTDKVLLTSHFLVSFSRKGVRIFEADFEQD</sequence>
<name>A0AAW9RNK6_9BACT</name>
<proteinExistence type="predicted"/>
<dbReference type="Proteomes" id="UP001403385">
    <property type="component" value="Unassembled WGS sequence"/>
</dbReference>
<organism evidence="1 2">
    <name type="scientific">Rapidithrix thailandica</name>
    <dbReference type="NCBI Taxonomy" id="413964"/>
    <lineage>
        <taxon>Bacteria</taxon>
        <taxon>Pseudomonadati</taxon>
        <taxon>Bacteroidota</taxon>
        <taxon>Cytophagia</taxon>
        <taxon>Cytophagales</taxon>
        <taxon>Flammeovirgaceae</taxon>
        <taxon>Rapidithrix</taxon>
    </lineage>
</organism>
<comment type="caution">
    <text evidence="1">The sequence shown here is derived from an EMBL/GenBank/DDBJ whole genome shotgun (WGS) entry which is preliminary data.</text>
</comment>
<protein>
    <submittedName>
        <fullName evidence="1">Uncharacterized protein</fullName>
    </submittedName>
</protein>
<accession>A0AAW9RNK6</accession>
<dbReference type="RefSeq" id="WP_346819177.1">
    <property type="nucleotide sequence ID" value="NZ_JBDKWZ010000001.1"/>
</dbReference>
<dbReference type="AlphaFoldDB" id="A0AAW9RNK6"/>
<gene>
    <name evidence="1" type="ORF">AAG747_00625</name>
</gene>
<reference evidence="1 2" key="1">
    <citation type="submission" date="2024-04" db="EMBL/GenBank/DDBJ databases">
        <title>Novel genus in family Flammeovirgaceae.</title>
        <authorList>
            <person name="Nguyen T.H."/>
            <person name="Vuong T.Q."/>
            <person name="Le H."/>
            <person name="Kim S.-G."/>
        </authorList>
    </citation>
    <scope>NUCLEOTIDE SEQUENCE [LARGE SCALE GENOMIC DNA]</scope>
    <source>
        <strain evidence="1 2">JCM 23209</strain>
    </source>
</reference>
<dbReference type="SUPFAM" id="SSF101898">
    <property type="entry name" value="NHL repeat"/>
    <property type="match status" value="1"/>
</dbReference>
<keyword evidence="2" id="KW-1185">Reference proteome</keyword>
<evidence type="ECO:0000313" key="2">
    <source>
        <dbReference type="Proteomes" id="UP001403385"/>
    </source>
</evidence>